<evidence type="ECO:0000256" key="6">
    <source>
        <dbReference type="ARBA" id="ARBA00039017"/>
    </source>
</evidence>
<dbReference type="CDD" id="cd01011">
    <property type="entry name" value="nicotinamidase"/>
    <property type="match status" value="1"/>
</dbReference>
<gene>
    <name evidence="10" type="ORF">BDQ12DRAFT_677305</name>
</gene>
<protein>
    <recommendedName>
        <fullName evidence="6">nicotinamidase</fullName>
        <ecNumber evidence="6">3.5.1.19</ecNumber>
    </recommendedName>
    <alternativeName>
        <fullName evidence="7">Nicotinamide deamidase</fullName>
    </alternativeName>
</protein>
<dbReference type="EC" id="3.5.1.19" evidence="6"/>
<feature type="domain" description="Isochorismatase-like" evidence="9">
    <location>
        <begin position="36"/>
        <end position="239"/>
    </location>
</feature>
<keyword evidence="3" id="KW-0479">Metal-binding</keyword>
<feature type="region of interest" description="Disordered" evidence="8">
    <location>
        <begin position="1"/>
        <end position="30"/>
    </location>
</feature>
<dbReference type="GO" id="GO:0046872">
    <property type="term" value="F:metal ion binding"/>
    <property type="evidence" value="ECO:0007669"/>
    <property type="project" value="UniProtKB-KW"/>
</dbReference>
<evidence type="ECO:0000256" key="8">
    <source>
        <dbReference type="SAM" id="MobiDB-lite"/>
    </source>
</evidence>
<dbReference type="InterPro" id="IPR036380">
    <property type="entry name" value="Isochorismatase-like_sf"/>
</dbReference>
<keyword evidence="4" id="KW-0378">Hydrolase</keyword>
<evidence type="ECO:0000313" key="11">
    <source>
        <dbReference type="Proteomes" id="UP000308652"/>
    </source>
</evidence>
<evidence type="ECO:0000256" key="5">
    <source>
        <dbReference type="ARBA" id="ARBA00037900"/>
    </source>
</evidence>
<dbReference type="EMBL" id="ML213593">
    <property type="protein sequence ID" value="TFK41871.1"/>
    <property type="molecule type" value="Genomic_DNA"/>
</dbReference>
<proteinExistence type="inferred from homology"/>
<dbReference type="SUPFAM" id="SSF52499">
    <property type="entry name" value="Isochorismatase-like hydrolases"/>
    <property type="match status" value="1"/>
</dbReference>
<dbReference type="Pfam" id="PF00857">
    <property type="entry name" value="Isochorismatase"/>
    <property type="match status" value="1"/>
</dbReference>
<evidence type="ECO:0000313" key="10">
    <source>
        <dbReference type="EMBL" id="TFK41871.1"/>
    </source>
</evidence>
<dbReference type="STRING" id="68775.A0A5C3ML53"/>
<name>A0A5C3ML53_9AGAR</name>
<dbReference type="InterPro" id="IPR000868">
    <property type="entry name" value="Isochorismatase-like_dom"/>
</dbReference>
<comment type="pathway">
    <text evidence="5">Cofactor biosynthesis; nicotinate biosynthesis; nicotinate from nicotinamide: step 1/1.</text>
</comment>
<comment type="similarity">
    <text evidence="1">Belongs to the isochorismatase family.</text>
</comment>
<sequence>MSVSDLCSTSVSTTSSADISSPGSESTSTTPKYTPALIIIDMQNDFVYGTLAVPDAATIIEPVNSLIDLPFKVKVATRDFHPDSHISFAETHRKPLFSTTMIYHPEDPHEIMGMQQVLWPIHCVAYTGGADFVPGLKTTEFDAVVHKGTHPNIESYSAFRDIWHKAVSELPDILASHGITDVYFAGLAGDYCVKYTALDAVEFGYKSWVVTDAVKSISQDQLAFEEMKKKGVELITCEDLMARLNAFGD</sequence>
<accession>A0A5C3ML53</accession>
<dbReference type="PANTHER" id="PTHR11080:SF2">
    <property type="entry name" value="LD05707P"/>
    <property type="match status" value="1"/>
</dbReference>
<organism evidence="10 11">
    <name type="scientific">Crucibulum laeve</name>
    <dbReference type="NCBI Taxonomy" id="68775"/>
    <lineage>
        <taxon>Eukaryota</taxon>
        <taxon>Fungi</taxon>
        <taxon>Dikarya</taxon>
        <taxon>Basidiomycota</taxon>
        <taxon>Agaricomycotina</taxon>
        <taxon>Agaricomycetes</taxon>
        <taxon>Agaricomycetidae</taxon>
        <taxon>Agaricales</taxon>
        <taxon>Agaricineae</taxon>
        <taxon>Nidulariaceae</taxon>
        <taxon>Crucibulum</taxon>
    </lineage>
</organism>
<evidence type="ECO:0000256" key="2">
    <source>
        <dbReference type="ARBA" id="ARBA00022642"/>
    </source>
</evidence>
<dbReference type="OrthoDB" id="1739143at2759"/>
<keyword evidence="2" id="KW-0662">Pyridine nucleotide biosynthesis</keyword>
<evidence type="ECO:0000256" key="1">
    <source>
        <dbReference type="ARBA" id="ARBA00006336"/>
    </source>
</evidence>
<reference evidence="10 11" key="1">
    <citation type="journal article" date="2019" name="Nat. Ecol. Evol.">
        <title>Megaphylogeny resolves global patterns of mushroom evolution.</title>
        <authorList>
            <person name="Varga T."/>
            <person name="Krizsan K."/>
            <person name="Foldi C."/>
            <person name="Dima B."/>
            <person name="Sanchez-Garcia M."/>
            <person name="Sanchez-Ramirez S."/>
            <person name="Szollosi G.J."/>
            <person name="Szarkandi J.G."/>
            <person name="Papp V."/>
            <person name="Albert L."/>
            <person name="Andreopoulos W."/>
            <person name="Angelini C."/>
            <person name="Antonin V."/>
            <person name="Barry K.W."/>
            <person name="Bougher N.L."/>
            <person name="Buchanan P."/>
            <person name="Buyck B."/>
            <person name="Bense V."/>
            <person name="Catcheside P."/>
            <person name="Chovatia M."/>
            <person name="Cooper J."/>
            <person name="Damon W."/>
            <person name="Desjardin D."/>
            <person name="Finy P."/>
            <person name="Geml J."/>
            <person name="Haridas S."/>
            <person name="Hughes K."/>
            <person name="Justo A."/>
            <person name="Karasinski D."/>
            <person name="Kautmanova I."/>
            <person name="Kiss B."/>
            <person name="Kocsube S."/>
            <person name="Kotiranta H."/>
            <person name="LaButti K.M."/>
            <person name="Lechner B.E."/>
            <person name="Liimatainen K."/>
            <person name="Lipzen A."/>
            <person name="Lukacs Z."/>
            <person name="Mihaltcheva S."/>
            <person name="Morgado L.N."/>
            <person name="Niskanen T."/>
            <person name="Noordeloos M.E."/>
            <person name="Ohm R.A."/>
            <person name="Ortiz-Santana B."/>
            <person name="Ovrebo C."/>
            <person name="Racz N."/>
            <person name="Riley R."/>
            <person name="Savchenko A."/>
            <person name="Shiryaev A."/>
            <person name="Soop K."/>
            <person name="Spirin V."/>
            <person name="Szebenyi C."/>
            <person name="Tomsovsky M."/>
            <person name="Tulloss R.E."/>
            <person name="Uehling J."/>
            <person name="Grigoriev I.V."/>
            <person name="Vagvolgyi C."/>
            <person name="Papp T."/>
            <person name="Martin F.M."/>
            <person name="Miettinen O."/>
            <person name="Hibbett D.S."/>
            <person name="Nagy L.G."/>
        </authorList>
    </citation>
    <scope>NUCLEOTIDE SEQUENCE [LARGE SCALE GENOMIC DNA]</scope>
    <source>
        <strain evidence="10 11">CBS 166.37</strain>
    </source>
</reference>
<evidence type="ECO:0000256" key="7">
    <source>
        <dbReference type="ARBA" id="ARBA00043224"/>
    </source>
</evidence>
<dbReference type="GO" id="GO:0019363">
    <property type="term" value="P:pyridine nucleotide biosynthetic process"/>
    <property type="evidence" value="ECO:0007669"/>
    <property type="project" value="UniProtKB-KW"/>
</dbReference>
<dbReference type="Proteomes" id="UP000308652">
    <property type="component" value="Unassembled WGS sequence"/>
</dbReference>
<evidence type="ECO:0000256" key="3">
    <source>
        <dbReference type="ARBA" id="ARBA00022723"/>
    </source>
</evidence>
<dbReference type="PANTHER" id="PTHR11080">
    <property type="entry name" value="PYRAZINAMIDASE/NICOTINAMIDASE"/>
    <property type="match status" value="1"/>
</dbReference>
<dbReference type="GO" id="GO:0008936">
    <property type="term" value="F:nicotinamidase activity"/>
    <property type="evidence" value="ECO:0007669"/>
    <property type="project" value="UniProtKB-EC"/>
</dbReference>
<dbReference type="Gene3D" id="3.40.50.850">
    <property type="entry name" value="Isochorismatase-like"/>
    <property type="match status" value="1"/>
</dbReference>
<dbReference type="InterPro" id="IPR052347">
    <property type="entry name" value="Isochorismatase_Nicotinamidase"/>
</dbReference>
<keyword evidence="11" id="KW-1185">Reference proteome</keyword>
<evidence type="ECO:0000256" key="4">
    <source>
        <dbReference type="ARBA" id="ARBA00022801"/>
    </source>
</evidence>
<dbReference type="AlphaFoldDB" id="A0A5C3ML53"/>
<evidence type="ECO:0000259" key="9">
    <source>
        <dbReference type="Pfam" id="PF00857"/>
    </source>
</evidence>